<dbReference type="KEGG" id="kbi:30209692"/>
<protein>
    <submittedName>
        <fullName evidence="2">Uncharacterized protein</fullName>
    </submittedName>
</protein>
<dbReference type="VEuPathDB" id="FungiDB:I302_05293"/>
<reference evidence="2" key="1">
    <citation type="submission" date="2013-07" db="EMBL/GenBank/DDBJ databases">
        <title>The Genome Sequence of Cryptococcus bestiolae CBS10118.</title>
        <authorList>
            <consortium name="The Broad Institute Genome Sequencing Platform"/>
            <person name="Cuomo C."/>
            <person name="Litvintseva A."/>
            <person name="Chen Y."/>
            <person name="Heitman J."/>
            <person name="Sun S."/>
            <person name="Springer D."/>
            <person name="Dromer F."/>
            <person name="Young S.K."/>
            <person name="Zeng Q."/>
            <person name="Gargeya S."/>
            <person name="Fitzgerald M."/>
            <person name="Abouelleil A."/>
            <person name="Alvarado L."/>
            <person name="Berlin A.M."/>
            <person name="Chapman S.B."/>
            <person name="Dewar J."/>
            <person name="Goldberg J."/>
            <person name="Griggs A."/>
            <person name="Gujja S."/>
            <person name="Hansen M."/>
            <person name="Howarth C."/>
            <person name="Imamovic A."/>
            <person name="Larimer J."/>
            <person name="McCowan C."/>
            <person name="Murphy C."/>
            <person name="Pearson M."/>
            <person name="Priest M."/>
            <person name="Roberts A."/>
            <person name="Saif S."/>
            <person name="Shea T."/>
            <person name="Sykes S."/>
            <person name="Wortman J."/>
            <person name="Nusbaum C."/>
            <person name="Birren B."/>
        </authorList>
    </citation>
    <scope>NUCLEOTIDE SEQUENCE [LARGE SCALE GENOMIC DNA]</scope>
    <source>
        <strain evidence="2">CBS 10118</strain>
    </source>
</reference>
<dbReference type="AlphaFoldDB" id="A0A1B9G365"/>
<evidence type="ECO:0000313" key="3">
    <source>
        <dbReference type="EMBL" id="WVW84141.1"/>
    </source>
</evidence>
<name>A0A1B9G365_9TREE</name>
<evidence type="ECO:0000313" key="4">
    <source>
        <dbReference type="Proteomes" id="UP000092730"/>
    </source>
</evidence>
<keyword evidence="4" id="KW-1185">Reference proteome</keyword>
<dbReference type="Proteomes" id="UP000092730">
    <property type="component" value="Chromosome 4"/>
</dbReference>
<dbReference type="EMBL" id="CP144544">
    <property type="protein sequence ID" value="WVW84141.1"/>
    <property type="molecule type" value="Genomic_DNA"/>
</dbReference>
<evidence type="ECO:0000256" key="1">
    <source>
        <dbReference type="SAM" id="MobiDB-lite"/>
    </source>
</evidence>
<proteinExistence type="predicted"/>
<feature type="region of interest" description="Disordered" evidence="1">
    <location>
        <begin position="170"/>
        <end position="199"/>
    </location>
</feature>
<dbReference type="RefSeq" id="XP_019046543.1">
    <property type="nucleotide sequence ID" value="XM_019191913.1"/>
</dbReference>
<reference evidence="3" key="2">
    <citation type="submission" date="2013-07" db="EMBL/GenBank/DDBJ databases">
        <authorList>
            <consortium name="The Broad Institute Genome Sequencing Platform"/>
            <person name="Cuomo C."/>
            <person name="Litvintseva A."/>
            <person name="Chen Y."/>
            <person name="Heitman J."/>
            <person name="Sun S."/>
            <person name="Springer D."/>
            <person name="Dromer F."/>
            <person name="Young S.K."/>
            <person name="Zeng Q."/>
            <person name="Gargeya S."/>
            <person name="Fitzgerald M."/>
            <person name="Abouelleil A."/>
            <person name="Alvarado L."/>
            <person name="Berlin A.M."/>
            <person name="Chapman S.B."/>
            <person name="Dewar J."/>
            <person name="Goldberg J."/>
            <person name="Griggs A."/>
            <person name="Gujja S."/>
            <person name="Hansen M."/>
            <person name="Howarth C."/>
            <person name="Imamovic A."/>
            <person name="Larimer J."/>
            <person name="McCowan C."/>
            <person name="Murphy C."/>
            <person name="Pearson M."/>
            <person name="Priest M."/>
            <person name="Roberts A."/>
            <person name="Saif S."/>
            <person name="Shea T."/>
            <person name="Sykes S."/>
            <person name="Wortman J."/>
            <person name="Nusbaum C."/>
            <person name="Birren B."/>
        </authorList>
    </citation>
    <scope>NUCLEOTIDE SEQUENCE</scope>
    <source>
        <strain evidence="3">CBS 10118</strain>
    </source>
</reference>
<organism evidence="2">
    <name type="scientific">Kwoniella bestiolae CBS 10118</name>
    <dbReference type="NCBI Taxonomy" id="1296100"/>
    <lineage>
        <taxon>Eukaryota</taxon>
        <taxon>Fungi</taxon>
        <taxon>Dikarya</taxon>
        <taxon>Basidiomycota</taxon>
        <taxon>Agaricomycotina</taxon>
        <taxon>Tremellomycetes</taxon>
        <taxon>Tremellales</taxon>
        <taxon>Cryptococcaceae</taxon>
        <taxon>Kwoniella</taxon>
    </lineage>
</organism>
<reference evidence="3" key="4">
    <citation type="submission" date="2024-02" db="EMBL/GenBank/DDBJ databases">
        <title>Comparative genomics of Cryptococcus and Kwoniella reveals pathogenesis evolution and contrasting modes of karyotype evolution via chromosome fusion or intercentromeric recombination.</title>
        <authorList>
            <person name="Coelho M.A."/>
            <person name="David-Palma M."/>
            <person name="Shea T."/>
            <person name="Bowers K."/>
            <person name="McGinley-Smith S."/>
            <person name="Mohammad A.W."/>
            <person name="Gnirke A."/>
            <person name="Yurkov A.M."/>
            <person name="Nowrousian M."/>
            <person name="Sun S."/>
            <person name="Cuomo C.A."/>
            <person name="Heitman J."/>
        </authorList>
    </citation>
    <scope>NUCLEOTIDE SEQUENCE</scope>
    <source>
        <strain evidence="3">CBS 10118</strain>
    </source>
</reference>
<evidence type="ECO:0000313" key="2">
    <source>
        <dbReference type="EMBL" id="OCF25473.1"/>
    </source>
</evidence>
<sequence length="199" mass="22336">MPSFSSEEPSSQIFYQTLTIPDPSNGQEPTKKESTFYQTPLLRYDIPVLASARLLSSVWVTNDVTNNTKTVHRVCVDTYPTTSTLDGDLCEKTRDVLDYSARLWEHAQDMLASQGDDTDDQLKLLAIHVITRSTPFNHRNGHHMKRRDEIEKLTGISFDTGLHEMKSGTIVTNPEDKEHKALKAASTGRRTEAPSTSTL</sequence>
<accession>A0A1B9G365</accession>
<dbReference type="GeneID" id="30209692"/>
<dbReference type="EMBL" id="KI894021">
    <property type="protein sequence ID" value="OCF25473.1"/>
    <property type="molecule type" value="Genomic_DNA"/>
</dbReference>
<gene>
    <name evidence="2" type="ORF">I302_05293</name>
    <name evidence="3" type="ORF">I302_106170</name>
</gene>
<reference evidence="2" key="3">
    <citation type="submission" date="2014-01" db="EMBL/GenBank/DDBJ databases">
        <title>Evolution of pathogenesis and genome organization in the Tremellales.</title>
        <authorList>
            <person name="Cuomo C."/>
            <person name="Litvintseva A."/>
            <person name="Heitman J."/>
            <person name="Chen Y."/>
            <person name="Sun S."/>
            <person name="Springer D."/>
            <person name="Dromer F."/>
            <person name="Young S."/>
            <person name="Zeng Q."/>
            <person name="Chapman S."/>
            <person name="Gujja S."/>
            <person name="Saif S."/>
            <person name="Birren B."/>
        </authorList>
    </citation>
    <scope>NUCLEOTIDE SEQUENCE</scope>
    <source>
        <strain evidence="2">CBS 10118</strain>
    </source>
</reference>